<evidence type="ECO:0000256" key="2">
    <source>
        <dbReference type="ARBA" id="ARBA00022801"/>
    </source>
</evidence>
<feature type="domain" description="GH26" evidence="5">
    <location>
        <begin position="145"/>
        <end position="446"/>
    </location>
</feature>
<evidence type="ECO:0000259" key="5">
    <source>
        <dbReference type="PROSITE" id="PS51764"/>
    </source>
</evidence>
<reference evidence="6 7" key="1">
    <citation type="submission" date="2018-01" db="EMBL/GenBank/DDBJ databases">
        <title>Genome Sequencing and Assembly of Anaerobacter polyendosporus strain CT4.</title>
        <authorList>
            <person name="Tachaapaikoon C."/>
            <person name="Sutheeworapong S."/>
            <person name="Jenjaroenpun P."/>
            <person name="Wongsurawat T."/>
            <person name="Nookeaw I."/>
            <person name="Cheawchanlertfa P."/>
            <person name="Kosugi A."/>
            <person name="Cheevadhanarak S."/>
            <person name="Ratanakhanokchai K."/>
        </authorList>
    </citation>
    <scope>NUCLEOTIDE SEQUENCE [LARGE SCALE GENOMIC DNA]</scope>
    <source>
        <strain evidence="6 7">CT4</strain>
    </source>
</reference>
<dbReference type="InterPro" id="IPR000805">
    <property type="entry name" value="Glyco_hydro_26"/>
</dbReference>
<evidence type="ECO:0000256" key="4">
    <source>
        <dbReference type="PROSITE-ProRule" id="PRU01100"/>
    </source>
</evidence>
<dbReference type="PANTHER" id="PTHR40079">
    <property type="entry name" value="MANNAN ENDO-1,4-BETA-MANNOSIDASE E-RELATED"/>
    <property type="match status" value="1"/>
</dbReference>
<dbReference type="AlphaFoldDB" id="A0A410DZG6"/>
<dbReference type="GO" id="GO:0006080">
    <property type="term" value="P:substituted mannan metabolic process"/>
    <property type="evidence" value="ECO:0007669"/>
    <property type="project" value="InterPro"/>
</dbReference>
<evidence type="ECO:0000256" key="3">
    <source>
        <dbReference type="ARBA" id="ARBA00023295"/>
    </source>
</evidence>
<dbReference type="InterPro" id="IPR008979">
    <property type="entry name" value="Galactose-bd-like_sf"/>
</dbReference>
<dbReference type="OrthoDB" id="9802773at2"/>
<dbReference type="Pfam" id="PF02156">
    <property type="entry name" value="Glyco_hydro_26"/>
    <property type="match status" value="1"/>
</dbReference>
<dbReference type="GO" id="GO:0030246">
    <property type="term" value="F:carbohydrate binding"/>
    <property type="evidence" value="ECO:0007669"/>
    <property type="project" value="InterPro"/>
</dbReference>
<dbReference type="SUPFAM" id="SSF49785">
    <property type="entry name" value="Galactose-binding domain-like"/>
    <property type="match status" value="1"/>
</dbReference>
<dbReference type="Gene3D" id="3.20.20.80">
    <property type="entry name" value="Glycosidases"/>
    <property type="match status" value="1"/>
</dbReference>
<keyword evidence="3 4" id="KW-0326">Glycosidase</keyword>
<gene>
    <name evidence="6" type="ORF">C1I91_23945</name>
</gene>
<dbReference type="InterPro" id="IPR017853">
    <property type="entry name" value="GH"/>
</dbReference>
<sequence>MEEFNKIIYATDASFSKGEMNNLIKGYKGNSYIETLINEGDFIDFRFDIPHSGFYKIEISYALPGEQSLHRIAINNQCYGSLKFDAADSFTIKEISSLKLEEGMNSVKLVKQYGYVNLDYIAIQEDTTYFVSRPEFTLSNQNATEECKGLMKFFSNIYGKGILSGQHCNKASGSDLEYIKRITGKLPSILGFDLLSYSSATDTEDSDFQCIDEIINNRGSVETAINWAKNTDAIITLCWHWFSPMNGRNKSFYTKNTDFDLNRALITGTDENIAMIKDLDLIAEQLKRFRDNNIPILWRPLHEACGGWFWWGAHGKDAYIKLYRLMYDRYVHLHELNNLIWVWNSPDKDWYPGDDVVDINSIDYYAPLEDHGPLTVEFINTSSMANAGKPLALGENGPIPNPEILKATETNWLWFMIWNNVINEVQWNTKEEHIEFFSHPYMINLEDIKKYK</sequence>
<dbReference type="KEGG" id="cmah:C1I91_23945"/>
<evidence type="ECO:0000313" key="7">
    <source>
        <dbReference type="Proteomes" id="UP000286268"/>
    </source>
</evidence>
<dbReference type="Gene3D" id="2.60.120.260">
    <property type="entry name" value="Galactose-binding domain-like"/>
    <property type="match status" value="1"/>
</dbReference>
<keyword evidence="2 4" id="KW-0378">Hydrolase</keyword>
<dbReference type="EMBL" id="CP025746">
    <property type="protein sequence ID" value="QAA34445.1"/>
    <property type="molecule type" value="Genomic_DNA"/>
</dbReference>
<dbReference type="InterPro" id="IPR005084">
    <property type="entry name" value="CBM6"/>
</dbReference>
<dbReference type="PANTHER" id="PTHR40079:SF4">
    <property type="entry name" value="GH26 DOMAIN-CONTAINING PROTEIN-RELATED"/>
    <property type="match status" value="1"/>
</dbReference>
<dbReference type="RefSeq" id="WP_128215159.1">
    <property type="nucleotide sequence ID" value="NZ_CP025746.1"/>
</dbReference>
<organism evidence="6 7">
    <name type="scientific">Clostridium manihotivorum</name>
    <dbReference type="NCBI Taxonomy" id="2320868"/>
    <lineage>
        <taxon>Bacteria</taxon>
        <taxon>Bacillati</taxon>
        <taxon>Bacillota</taxon>
        <taxon>Clostridia</taxon>
        <taxon>Eubacteriales</taxon>
        <taxon>Clostridiaceae</taxon>
        <taxon>Clostridium</taxon>
    </lineage>
</organism>
<feature type="active site" description="Proton donor" evidence="4">
    <location>
        <position position="303"/>
    </location>
</feature>
<evidence type="ECO:0000313" key="6">
    <source>
        <dbReference type="EMBL" id="QAA34445.1"/>
    </source>
</evidence>
<dbReference type="Proteomes" id="UP000286268">
    <property type="component" value="Chromosome"/>
</dbReference>
<proteinExistence type="inferred from homology"/>
<dbReference type="InterPro" id="IPR022790">
    <property type="entry name" value="GH26_dom"/>
</dbReference>
<feature type="active site" description="Nucleophile" evidence="4">
    <location>
        <position position="395"/>
    </location>
</feature>
<comment type="similarity">
    <text evidence="1 4">Belongs to the glycosyl hydrolase 26 family.</text>
</comment>
<accession>A0A410DZG6</accession>
<keyword evidence="7" id="KW-1185">Reference proteome</keyword>
<evidence type="ECO:0000256" key="1">
    <source>
        <dbReference type="ARBA" id="ARBA00007754"/>
    </source>
</evidence>
<dbReference type="PROSITE" id="PS51764">
    <property type="entry name" value="GH26"/>
    <property type="match status" value="1"/>
</dbReference>
<dbReference type="SUPFAM" id="SSF51445">
    <property type="entry name" value="(Trans)glycosidases"/>
    <property type="match status" value="1"/>
</dbReference>
<name>A0A410DZG6_9CLOT</name>
<dbReference type="Pfam" id="PF16990">
    <property type="entry name" value="CBM_35"/>
    <property type="match status" value="1"/>
</dbReference>
<protein>
    <submittedName>
        <fullName evidence="6">Beta-mannosidase</fullName>
    </submittedName>
</protein>
<dbReference type="PRINTS" id="PR00739">
    <property type="entry name" value="GLHYDRLASE26"/>
</dbReference>
<dbReference type="GO" id="GO:0016985">
    <property type="term" value="F:mannan endo-1,4-beta-mannosidase activity"/>
    <property type="evidence" value="ECO:0007669"/>
    <property type="project" value="InterPro"/>
</dbReference>